<evidence type="ECO:0000256" key="1">
    <source>
        <dbReference type="ARBA" id="ARBA00008857"/>
    </source>
</evidence>
<proteinExistence type="inferred from homology"/>
<comment type="caution">
    <text evidence="6">The sequence shown here is derived from an EMBL/GenBank/DDBJ whole genome shotgun (WGS) entry which is preliminary data.</text>
</comment>
<dbReference type="EMBL" id="NBIM01000004">
    <property type="protein sequence ID" value="OXY81366.1"/>
    <property type="molecule type" value="Genomic_DNA"/>
</dbReference>
<keyword evidence="2" id="KW-0229">DNA integration</keyword>
<evidence type="ECO:0000259" key="5">
    <source>
        <dbReference type="PROSITE" id="PS51898"/>
    </source>
</evidence>
<evidence type="ECO:0000313" key="7">
    <source>
        <dbReference type="Proteomes" id="UP000242757"/>
    </source>
</evidence>
<feature type="domain" description="Tyr recombinase" evidence="5">
    <location>
        <begin position="175"/>
        <end position="395"/>
    </location>
</feature>
<dbReference type="Pfam" id="PF00589">
    <property type="entry name" value="Phage_integrase"/>
    <property type="match status" value="1"/>
</dbReference>
<evidence type="ECO:0000256" key="2">
    <source>
        <dbReference type="ARBA" id="ARBA00022908"/>
    </source>
</evidence>
<dbReference type="PANTHER" id="PTHR30349">
    <property type="entry name" value="PHAGE INTEGRASE-RELATED"/>
    <property type="match status" value="1"/>
</dbReference>
<dbReference type="Gene3D" id="1.10.443.10">
    <property type="entry name" value="Intergrase catalytic core"/>
    <property type="match status" value="1"/>
</dbReference>
<organism evidence="6 7">
    <name type="scientific">Oceanimonas doudoroffii</name>
    <dbReference type="NCBI Taxonomy" id="84158"/>
    <lineage>
        <taxon>Bacteria</taxon>
        <taxon>Pseudomonadati</taxon>
        <taxon>Pseudomonadota</taxon>
        <taxon>Gammaproteobacteria</taxon>
        <taxon>Aeromonadales</taxon>
        <taxon>Aeromonadaceae</taxon>
        <taxon>Oceanimonas</taxon>
    </lineage>
</organism>
<dbReference type="Proteomes" id="UP000242757">
    <property type="component" value="Unassembled WGS sequence"/>
</dbReference>
<sequence length="406" mass="47096">MTVDILVNVPIRLGVAETLGPYDERLVMKGNYRSFHVPILIGDFSPKLRRLINLYVIRKASDGRKDLTPTVKAFKVWVRWLIDYNINPFSSYEFKYDSPTYGFRQYLIERVSSETLSSSTANAYILVIKDFYDMLDYEGIVNSENYYKSKLSIVDGYRKVQSSDLAIRVVKAGGKSLKPLNEKTQAKLLSLMENQSEEFKLILKLMLTCGLRLSEVITLPESIFREELFQGESVIRGLKIGPSVNVETKFSKEREIFFTSNLLEQVLDYKNSKRYSLRKLKRESRNPLGAKSSRLFISKTGRDFSKQAFYSAWFRLKKEYERKYCDIFPHKPHDLRATFANNLIKFAMNIEPGNQEVCISVTKYFMGHVDEKTTLKYVSFFHQEGFANCIAQVMDEFFSTALKDEL</sequence>
<dbReference type="GO" id="GO:0006310">
    <property type="term" value="P:DNA recombination"/>
    <property type="evidence" value="ECO:0007669"/>
    <property type="project" value="UniProtKB-KW"/>
</dbReference>
<dbReference type="PROSITE" id="PS51898">
    <property type="entry name" value="TYR_RECOMBINASE"/>
    <property type="match status" value="1"/>
</dbReference>
<evidence type="ECO:0000256" key="3">
    <source>
        <dbReference type="ARBA" id="ARBA00023125"/>
    </source>
</evidence>
<name>A0A233RDA0_9GAMM</name>
<dbReference type="GO" id="GO:0015074">
    <property type="term" value="P:DNA integration"/>
    <property type="evidence" value="ECO:0007669"/>
    <property type="project" value="UniProtKB-KW"/>
</dbReference>
<dbReference type="RefSeq" id="WP_094201202.1">
    <property type="nucleotide sequence ID" value="NZ_NBIM01000004.1"/>
</dbReference>
<dbReference type="OrthoDB" id="6629433at2"/>
<protein>
    <recommendedName>
        <fullName evidence="5">Tyr recombinase domain-containing protein</fullName>
    </recommendedName>
</protein>
<evidence type="ECO:0000256" key="4">
    <source>
        <dbReference type="ARBA" id="ARBA00023172"/>
    </source>
</evidence>
<keyword evidence="3" id="KW-0238">DNA-binding</keyword>
<accession>A0A233RDA0</accession>
<reference evidence="6 7" key="1">
    <citation type="submission" date="2017-08" db="EMBL/GenBank/DDBJ databases">
        <title>A Genome Sequence of Oceanimonas doudoroffii ATCC 27123T.</title>
        <authorList>
            <person name="Brennan M.A."/>
            <person name="Maclea K.S."/>
            <person name="Mcclelland W.D."/>
            <person name="Trachtenberg A.M."/>
        </authorList>
    </citation>
    <scope>NUCLEOTIDE SEQUENCE [LARGE SCALE GENOMIC DNA]</scope>
    <source>
        <strain evidence="6 7">ATCC 27123</strain>
    </source>
</reference>
<dbReference type="InterPro" id="IPR013762">
    <property type="entry name" value="Integrase-like_cat_sf"/>
</dbReference>
<dbReference type="GO" id="GO:0003677">
    <property type="term" value="F:DNA binding"/>
    <property type="evidence" value="ECO:0007669"/>
    <property type="project" value="UniProtKB-KW"/>
</dbReference>
<dbReference type="PANTHER" id="PTHR30349:SF41">
    <property type="entry name" value="INTEGRASE_RECOMBINASE PROTEIN MJ0367-RELATED"/>
    <property type="match status" value="1"/>
</dbReference>
<dbReference type="AlphaFoldDB" id="A0A233RDA0"/>
<dbReference type="SUPFAM" id="SSF56349">
    <property type="entry name" value="DNA breaking-rejoining enzymes"/>
    <property type="match status" value="1"/>
</dbReference>
<keyword evidence="4" id="KW-0233">DNA recombination</keyword>
<evidence type="ECO:0000313" key="6">
    <source>
        <dbReference type="EMBL" id="OXY81366.1"/>
    </source>
</evidence>
<dbReference type="InterPro" id="IPR050090">
    <property type="entry name" value="Tyrosine_recombinase_XerCD"/>
</dbReference>
<dbReference type="CDD" id="cd00397">
    <property type="entry name" value="DNA_BRE_C"/>
    <property type="match status" value="1"/>
</dbReference>
<dbReference type="InterPro" id="IPR011010">
    <property type="entry name" value="DNA_brk_join_enz"/>
</dbReference>
<gene>
    <name evidence="6" type="ORF">B6S08_12825</name>
</gene>
<comment type="similarity">
    <text evidence="1">Belongs to the 'phage' integrase family.</text>
</comment>
<keyword evidence="7" id="KW-1185">Reference proteome</keyword>
<dbReference type="InterPro" id="IPR002104">
    <property type="entry name" value="Integrase_catalytic"/>
</dbReference>